<evidence type="ECO:0000313" key="11">
    <source>
        <dbReference type="Proteomes" id="UP001159427"/>
    </source>
</evidence>
<keyword evidence="3 9" id="KW-0808">Transferase</keyword>
<dbReference type="InterPro" id="IPR018011">
    <property type="entry name" value="Carb_sulfotrans_8-10"/>
</dbReference>
<comment type="subcellular location">
    <subcellularLocation>
        <location evidence="1 9">Golgi apparatus membrane</location>
        <topology evidence="1 9">Single-pass type II membrane protein</topology>
    </subcellularLocation>
</comment>
<keyword evidence="8 9" id="KW-0325">Glycoprotein</keyword>
<keyword evidence="9" id="KW-0735">Signal-anchor</keyword>
<evidence type="ECO:0000256" key="9">
    <source>
        <dbReference type="RuleBase" id="RU364020"/>
    </source>
</evidence>
<gene>
    <name evidence="10" type="ORF">PEVE_00040094</name>
</gene>
<evidence type="ECO:0000256" key="5">
    <source>
        <dbReference type="ARBA" id="ARBA00022989"/>
    </source>
</evidence>
<evidence type="ECO:0000256" key="2">
    <source>
        <dbReference type="ARBA" id="ARBA00006339"/>
    </source>
</evidence>
<evidence type="ECO:0000256" key="1">
    <source>
        <dbReference type="ARBA" id="ARBA00004323"/>
    </source>
</evidence>
<reference evidence="10 11" key="1">
    <citation type="submission" date="2022-05" db="EMBL/GenBank/DDBJ databases">
        <authorList>
            <consortium name="Genoscope - CEA"/>
            <person name="William W."/>
        </authorList>
    </citation>
    <scope>NUCLEOTIDE SEQUENCE [LARGE SCALE GENOMIC DNA]</scope>
</reference>
<evidence type="ECO:0000256" key="8">
    <source>
        <dbReference type="ARBA" id="ARBA00023180"/>
    </source>
</evidence>
<keyword evidence="5" id="KW-1133">Transmembrane helix</keyword>
<sequence>QVHSWNLWKRLYQYSEEERNIRLQTYFKFLFVRDPLKRLLSAYKDKFIGFGTSVSRSTRMHIIKEYRPKDLNKNNNWVSFPEFIQYFSEDRARNQHWRQYEKLCHPCAVNYSFIGHLETLEDDAHLLLKMAGINDRVSFPPVHKSTSSSKTLDYYSQVPVEYITRLGELYRSDFEMFGYNFPGDLQTLIKNSSSNQAIKRQTSRRKIMEQYCQTNSYEKEPRVSRENLGYIIVNDEYKFIYCTIPKVGSTTWKKVFAELRGLRHNVKVHILENPLLGHRLLYTRGQRGKRERLGTRLHTKRNNETAAILVFQTNPIFLCKKFLFRSARMHIIMEYRPKDLNKNNNWVSFPEFIQYFSEDRARNQHWRQYEKLCHPCAVNYSFIGHLETLEDDAHLLLKMAGIDDRVSFPAVHKSTGSSEILDYYSPVPVEYITRLGELYRSDFEMFGYDFPGDLQTLIKNSSSNR</sequence>
<evidence type="ECO:0000256" key="7">
    <source>
        <dbReference type="ARBA" id="ARBA00023136"/>
    </source>
</evidence>
<evidence type="ECO:0000313" key="10">
    <source>
        <dbReference type="EMBL" id="CAH3040463.1"/>
    </source>
</evidence>
<keyword evidence="11" id="KW-1185">Reference proteome</keyword>
<keyword evidence="7" id="KW-0472">Membrane</keyword>
<name>A0ABN8N3F5_9CNID</name>
<keyword evidence="6 9" id="KW-0333">Golgi apparatus</keyword>
<keyword evidence="9" id="KW-0119">Carbohydrate metabolism</keyword>
<feature type="non-terminal residue" evidence="10">
    <location>
        <position position="1"/>
    </location>
</feature>
<evidence type="ECO:0000256" key="6">
    <source>
        <dbReference type="ARBA" id="ARBA00023034"/>
    </source>
</evidence>
<dbReference type="Pfam" id="PF03567">
    <property type="entry name" value="Sulfotransfer_2"/>
    <property type="match status" value="2"/>
</dbReference>
<dbReference type="EC" id="2.8.2.-" evidence="9"/>
<dbReference type="Proteomes" id="UP001159427">
    <property type="component" value="Unassembled WGS sequence"/>
</dbReference>
<comment type="similarity">
    <text evidence="2 9">Belongs to the sulfotransferase 2 family.</text>
</comment>
<evidence type="ECO:0000256" key="4">
    <source>
        <dbReference type="ARBA" id="ARBA00022692"/>
    </source>
</evidence>
<dbReference type="PANTHER" id="PTHR12137:SF54">
    <property type="entry name" value="CARBOHYDRATE SULFOTRANSFERASE"/>
    <property type="match status" value="1"/>
</dbReference>
<organism evidence="10 11">
    <name type="scientific">Porites evermanni</name>
    <dbReference type="NCBI Taxonomy" id="104178"/>
    <lineage>
        <taxon>Eukaryota</taxon>
        <taxon>Metazoa</taxon>
        <taxon>Cnidaria</taxon>
        <taxon>Anthozoa</taxon>
        <taxon>Hexacorallia</taxon>
        <taxon>Scleractinia</taxon>
        <taxon>Fungiina</taxon>
        <taxon>Poritidae</taxon>
        <taxon>Porites</taxon>
    </lineage>
</organism>
<keyword evidence="4" id="KW-0812">Transmembrane</keyword>
<evidence type="ECO:0000256" key="3">
    <source>
        <dbReference type="ARBA" id="ARBA00022679"/>
    </source>
</evidence>
<comment type="caution">
    <text evidence="10">The sequence shown here is derived from an EMBL/GenBank/DDBJ whole genome shotgun (WGS) entry which is preliminary data.</text>
</comment>
<proteinExistence type="inferred from homology"/>
<protein>
    <recommendedName>
        <fullName evidence="9">Carbohydrate sulfotransferase</fullName>
        <ecNumber evidence="9">2.8.2.-</ecNumber>
    </recommendedName>
</protein>
<dbReference type="InterPro" id="IPR005331">
    <property type="entry name" value="Sulfotransferase"/>
</dbReference>
<dbReference type="PANTHER" id="PTHR12137">
    <property type="entry name" value="CARBOHYDRATE SULFOTRANSFERASE"/>
    <property type="match status" value="1"/>
</dbReference>
<dbReference type="EMBL" id="CALNXI010000722">
    <property type="protein sequence ID" value="CAH3040463.1"/>
    <property type="molecule type" value="Genomic_DNA"/>
</dbReference>
<accession>A0ABN8N3F5</accession>